<dbReference type="STRING" id="931890.G8JU29"/>
<dbReference type="HOGENOM" id="CLU_024937_0_0_1"/>
<dbReference type="GO" id="GO:0036503">
    <property type="term" value="P:ERAD pathway"/>
    <property type="evidence" value="ECO:0007669"/>
    <property type="project" value="EnsemblFungi"/>
</dbReference>
<dbReference type="InParanoid" id="G8JU29"/>
<keyword evidence="3" id="KW-0812">Transmembrane</keyword>
<keyword evidence="3" id="KW-1133">Transmembrane helix</keyword>
<dbReference type="GO" id="GO:0006457">
    <property type="term" value="P:protein folding"/>
    <property type="evidence" value="ECO:0007669"/>
    <property type="project" value="TreeGrafter"/>
</dbReference>
<dbReference type="OrthoDB" id="72053at2759"/>
<dbReference type="eggNOG" id="KOG0191">
    <property type="taxonomic scope" value="Eukaryota"/>
</dbReference>
<dbReference type="GO" id="GO:0006621">
    <property type="term" value="P:protein retention in ER lumen"/>
    <property type="evidence" value="ECO:0007669"/>
    <property type="project" value="EnsemblFungi"/>
</dbReference>
<keyword evidence="2 4" id="KW-0732">Signal</keyword>
<dbReference type="GO" id="GO:0005789">
    <property type="term" value="C:endoplasmic reticulum membrane"/>
    <property type="evidence" value="ECO:0007669"/>
    <property type="project" value="EnsemblFungi"/>
</dbReference>
<dbReference type="CDD" id="cd02961">
    <property type="entry name" value="PDI_a_family"/>
    <property type="match status" value="1"/>
</dbReference>
<dbReference type="KEGG" id="erc:Ecym_4493"/>
<evidence type="ECO:0000256" key="1">
    <source>
        <dbReference type="ARBA" id="ARBA00006347"/>
    </source>
</evidence>
<organism evidence="6 7">
    <name type="scientific">Eremothecium cymbalariae (strain CBS 270.75 / DBVPG 7215 / KCTC 17166 / NRRL Y-17582)</name>
    <name type="common">Yeast</name>
    <dbReference type="NCBI Taxonomy" id="931890"/>
    <lineage>
        <taxon>Eukaryota</taxon>
        <taxon>Fungi</taxon>
        <taxon>Dikarya</taxon>
        <taxon>Ascomycota</taxon>
        <taxon>Saccharomycotina</taxon>
        <taxon>Saccharomycetes</taxon>
        <taxon>Saccharomycetales</taxon>
        <taxon>Saccharomycetaceae</taxon>
        <taxon>Eremothecium</taxon>
    </lineage>
</organism>
<dbReference type="RefSeq" id="XP_003646349.1">
    <property type="nucleotide sequence ID" value="XM_003646301.1"/>
</dbReference>
<accession>G8JU29</accession>
<evidence type="ECO:0000256" key="4">
    <source>
        <dbReference type="SAM" id="SignalP"/>
    </source>
</evidence>
<dbReference type="GeneID" id="11471606"/>
<keyword evidence="3" id="KW-0472">Membrane</keyword>
<dbReference type="InterPro" id="IPR036249">
    <property type="entry name" value="Thioredoxin-like_sf"/>
</dbReference>
<evidence type="ECO:0000259" key="5">
    <source>
        <dbReference type="PROSITE" id="PS51352"/>
    </source>
</evidence>
<comment type="similarity">
    <text evidence="1">Belongs to the protein disulfide isomerase family.</text>
</comment>
<feature type="chain" id="PRO_5003510630" description="Thioredoxin domain-containing protein" evidence="4">
    <location>
        <begin position="20"/>
        <end position="692"/>
    </location>
</feature>
<dbReference type="Gene3D" id="3.40.30.10">
    <property type="entry name" value="Glutaredoxin"/>
    <property type="match status" value="1"/>
</dbReference>
<dbReference type="OMA" id="RQVNCVE"/>
<evidence type="ECO:0000313" key="7">
    <source>
        <dbReference type="Proteomes" id="UP000006790"/>
    </source>
</evidence>
<evidence type="ECO:0000256" key="3">
    <source>
        <dbReference type="SAM" id="Phobius"/>
    </source>
</evidence>
<dbReference type="GO" id="GO:0003756">
    <property type="term" value="F:protein disulfide isomerase activity"/>
    <property type="evidence" value="ECO:0007669"/>
    <property type="project" value="EnsemblFungi"/>
</dbReference>
<dbReference type="GO" id="GO:0051082">
    <property type="term" value="F:unfolded protein binding"/>
    <property type="evidence" value="ECO:0007669"/>
    <property type="project" value="EnsemblFungi"/>
</dbReference>
<dbReference type="InterPro" id="IPR013766">
    <property type="entry name" value="Thioredoxin_domain"/>
</dbReference>
<protein>
    <recommendedName>
        <fullName evidence="5">Thioredoxin domain-containing protein</fullName>
    </recommendedName>
</protein>
<feature type="transmembrane region" description="Helical" evidence="3">
    <location>
        <begin position="645"/>
        <end position="665"/>
    </location>
</feature>
<dbReference type="PANTHER" id="PTHR45672">
    <property type="entry name" value="PROTEIN DISULFIDE-ISOMERASE C17H9.14C-RELATED"/>
    <property type="match status" value="1"/>
</dbReference>
<proteinExistence type="inferred from homology"/>
<sequence length="692" mass="79424">MKCSLVLWLVSLLASFAYAEDTVITPDTPEDQEVSQIPPPLTVRNFEDTMSKNLHLVEFFSPTCPQCLLLAPKWEDTWKSFHAEGMKLGISMERVNCLESGDLCNQENIKAYPSIKLYGPGGFIQDYPRSSLRNQENFIKFMKDEAIRKENLLSVSETSRSLMLNSEQLSSYIEGRGEKPVLISFWPSENLKNMSKRLSFANCAKCTNYQANWKTLSNLRAVKDIDIAHYNCMKDSTPCKKLKLDHLVDSRRHSGGVFPAVALMLPGHGEDNIIMYKGSSFDPSDLAEFASRTYSNSQFPSITELELNEMIRKPIEVGKPNDIFDSGKTFLVLYQDYKSSGGENLKVLSSLCKLLSGLPGVYLYKSAANLPRLVQQNYYEMIKQINYNSSEPEKLANKQYLDLMTLSKHQSFFMFKQGSLVPNVFYGNYEDVKTLNNWIEQNSLPMVNELKLDNFKQLIEFHGDVYDELAIQLVDTGNSASKAASKSYLISFLVSYHDFEKIRQDNNYKSFEEQSGVPQSSKDEEYFDEDSIQQLILRDRHKVLLAYVDIHDNRILLNKLGLNINKRYYKNGDVLIVNKLNKKFYYDTDPFGQPLTTDSPTYMKATLKALIFPESKPKQVVRQLLINSPFGHHLRFLDKVHQFGLLGWLCTLCVVFTALKSPSLYRKHKTRRRYFAKRDSAGLLGKRRRLKD</sequence>
<dbReference type="Proteomes" id="UP000006790">
    <property type="component" value="Chromosome 4"/>
</dbReference>
<dbReference type="InterPro" id="IPR051063">
    <property type="entry name" value="PDI"/>
</dbReference>
<feature type="domain" description="Thioredoxin" evidence="5">
    <location>
        <begin position="13"/>
        <end position="147"/>
    </location>
</feature>
<reference evidence="7" key="1">
    <citation type="journal article" date="2012" name="G3 (Bethesda)">
        <title>Pichia sorbitophila, an interspecies yeast hybrid reveals early steps of genome resolution following polyploidization.</title>
        <authorList>
            <person name="Leh Louis V."/>
            <person name="Despons L."/>
            <person name="Friedrich A."/>
            <person name="Martin T."/>
            <person name="Durrens P."/>
            <person name="Casaregola S."/>
            <person name="Neuveglise C."/>
            <person name="Fairhead C."/>
            <person name="Marck C."/>
            <person name="Cruz J.A."/>
            <person name="Straub M.L."/>
            <person name="Kugler V."/>
            <person name="Sacerdot C."/>
            <person name="Uzunov Z."/>
            <person name="Thierry A."/>
            <person name="Weiss S."/>
            <person name="Bleykasten C."/>
            <person name="De Montigny J."/>
            <person name="Jacques N."/>
            <person name="Jung P."/>
            <person name="Lemaire M."/>
            <person name="Mallet S."/>
            <person name="Morel G."/>
            <person name="Richard G.F."/>
            <person name="Sarkar A."/>
            <person name="Savel G."/>
            <person name="Schacherer J."/>
            <person name="Seret M.L."/>
            <person name="Talla E."/>
            <person name="Samson G."/>
            <person name="Jubin C."/>
            <person name="Poulain J."/>
            <person name="Vacherie B."/>
            <person name="Barbe V."/>
            <person name="Pelletier E."/>
            <person name="Sherman D.J."/>
            <person name="Westhof E."/>
            <person name="Weissenbach J."/>
            <person name="Baret P.V."/>
            <person name="Wincker P."/>
            <person name="Gaillardin C."/>
            <person name="Dujon B."/>
            <person name="Souciet J.L."/>
        </authorList>
    </citation>
    <scope>NUCLEOTIDE SEQUENCE [LARGE SCALE GENOMIC DNA]</scope>
    <source>
        <strain evidence="7">CBS 270.75 / DBVPG 7215 / KCTC 17166 / NRRL Y-17582</strain>
    </source>
</reference>
<dbReference type="FunCoup" id="G8JU29">
    <property type="interactions" value="126"/>
</dbReference>
<dbReference type="EMBL" id="CP002500">
    <property type="protein sequence ID" value="AET39532.1"/>
    <property type="molecule type" value="Genomic_DNA"/>
</dbReference>
<evidence type="ECO:0000313" key="6">
    <source>
        <dbReference type="EMBL" id="AET39532.1"/>
    </source>
</evidence>
<dbReference type="AlphaFoldDB" id="G8JU29"/>
<dbReference type="PROSITE" id="PS51352">
    <property type="entry name" value="THIOREDOXIN_2"/>
    <property type="match status" value="1"/>
</dbReference>
<dbReference type="PANTHER" id="PTHR45672:SF3">
    <property type="entry name" value="THIOREDOXIN DOMAIN-CONTAINING PROTEIN 5"/>
    <property type="match status" value="1"/>
</dbReference>
<evidence type="ECO:0000256" key="2">
    <source>
        <dbReference type="ARBA" id="ARBA00022729"/>
    </source>
</evidence>
<gene>
    <name evidence="6" type="ordered locus">Ecym_4493</name>
</gene>
<name>G8JU29_ERECY</name>
<dbReference type="Pfam" id="PF00085">
    <property type="entry name" value="Thioredoxin"/>
    <property type="match status" value="1"/>
</dbReference>
<feature type="signal peptide" evidence="4">
    <location>
        <begin position="1"/>
        <end position="19"/>
    </location>
</feature>
<keyword evidence="7" id="KW-1185">Reference proteome</keyword>
<dbReference type="SUPFAM" id="SSF52833">
    <property type="entry name" value="Thioredoxin-like"/>
    <property type="match status" value="1"/>
</dbReference>
<dbReference type="GO" id="GO:0019153">
    <property type="term" value="F:protein-disulfide reductase (glutathione) activity"/>
    <property type="evidence" value="ECO:0007669"/>
    <property type="project" value="EnsemblFungi"/>
</dbReference>